<feature type="compositionally biased region" description="Low complexity" evidence="1">
    <location>
        <begin position="71"/>
        <end position="88"/>
    </location>
</feature>
<dbReference type="Gene3D" id="3.90.1720.10">
    <property type="entry name" value="endopeptidase domain like (from Nostoc punctiforme)"/>
    <property type="match status" value="1"/>
</dbReference>
<dbReference type="SUPFAM" id="SSF54001">
    <property type="entry name" value="Cysteine proteinases"/>
    <property type="match status" value="1"/>
</dbReference>
<dbReference type="Pfam" id="PF05257">
    <property type="entry name" value="CHAP"/>
    <property type="match status" value="1"/>
</dbReference>
<organism evidence="3 4">
    <name type="scientific">Cystobacter fuscus (strain ATCC 25194 / DSM 2262 / NBRC 100088 / M29)</name>
    <dbReference type="NCBI Taxonomy" id="1242864"/>
    <lineage>
        <taxon>Bacteria</taxon>
        <taxon>Pseudomonadati</taxon>
        <taxon>Myxococcota</taxon>
        <taxon>Myxococcia</taxon>
        <taxon>Myxococcales</taxon>
        <taxon>Cystobacterineae</taxon>
        <taxon>Archangiaceae</taxon>
        <taxon>Cystobacter</taxon>
    </lineage>
</organism>
<feature type="compositionally biased region" description="Basic and acidic residues" evidence="1">
    <location>
        <begin position="23"/>
        <end position="35"/>
    </location>
</feature>
<protein>
    <recommendedName>
        <fullName evidence="2">Peptidase C51 domain-containing protein</fullName>
    </recommendedName>
</protein>
<dbReference type="InterPro" id="IPR007921">
    <property type="entry name" value="CHAP_dom"/>
</dbReference>
<dbReference type="eggNOG" id="COG0791">
    <property type="taxonomic scope" value="Bacteria"/>
</dbReference>
<keyword evidence="4" id="KW-1185">Reference proteome</keyword>
<sequence>MPTLEARGDGGHALLPDGQVGGTRRDAPRGNESPKRGLVQNAMTCRPLLLACLLGVFFAPPVLGAPRASAKSAAASTLTKKSTKSTPAKTKRKAVPLSRGRRVAQRAVGLVGASLSSYRVPDDCSGLVRLAYQSVGVELLSHGTRTGENAASAMYRRAQAKGALHRKTPQPGDIIFFRETYDRNRDGLRNDGVTHVGVIESVARDGTVVFVHRGGKGVGRARMNLRNARHQGMGGRVLNDYIRRAEQGESARLTSELFVGYASSSRL</sequence>
<dbReference type="EMBL" id="ANAH02000064">
    <property type="protein sequence ID" value="EPX57127.1"/>
    <property type="molecule type" value="Genomic_DNA"/>
</dbReference>
<comment type="caution">
    <text evidence="3">The sequence shown here is derived from an EMBL/GenBank/DDBJ whole genome shotgun (WGS) entry which is preliminary data.</text>
</comment>
<reference evidence="3" key="1">
    <citation type="submission" date="2013-05" db="EMBL/GenBank/DDBJ databases">
        <title>Genome assembly of Cystobacter fuscus DSM 2262.</title>
        <authorList>
            <person name="Sharma G."/>
            <person name="Khatri I."/>
            <person name="Kaur C."/>
            <person name="Mayilraj S."/>
            <person name="Subramanian S."/>
        </authorList>
    </citation>
    <scope>NUCLEOTIDE SEQUENCE [LARGE SCALE GENOMIC DNA]</scope>
    <source>
        <strain evidence="3">DSM 2262</strain>
    </source>
</reference>
<feature type="compositionally biased region" description="Basic and acidic residues" evidence="1">
    <location>
        <begin position="1"/>
        <end position="10"/>
    </location>
</feature>
<feature type="compositionally biased region" description="Basic residues" evidence="1">
    <location>
        <begin position="89"/>
        <end position="99"/>
    </location>
</feature>
<name>S9P4K4_CYSF2</name>
<dbReference type="InterPro" id="IPR038765">
    <property type="entry name" value="Papain-like_cys_pep_sf"/>
</dbReference>
<feature type="region of interest" description="Disordered" evidence="1">
    <location>
        <begin position="1"/>
        <end position="38"/>
    </location>
</feature>
<feature type="domain" description="Peptidase C51" evidence="2">
    <location>
        <begin position="123"/>
        <end position="212"/>
    </location>
</feature>
<proteinExistence type="predicted"/>
<evidence type="ECO:0000256" key="1">
    <source>
        <dbReference type="SAM" id="MobiDB-lite"/>
    </source>
</evidence>
<evidence type="ECO:0000259" key="2">
    <source>
        <dbReference type="Pfam" id="PF05257"/>
    </source>
</evidence>
<accession>S9P4K4</accession>
<feature type="region of interest" description="Disordered" evidence="1">
    <location>
        <begin position="71"/>
        <end position="99"/>
    </location>
</feature>
<dbReference type="Proteomes" id="UP000011682">
    <property type="component" value="Unassembled WGS sequence"/>
</dbReference>
<gene>
    <name evidence="3" type="ORF">D187_006881</name>
</gene>
<evidence type="ECO:0000313" key="4">
    <source>
        <dbReference type="Proteomes" id="UP000011682"/>
    </source>
</evidence>
<dbReference type="AlphaFoldDB" id="S9P4K4"/>
<evidence type="ECO:0000313" key="3">
    <source>
        <dbReference type="EMBL" id="EPX57127.1"/>
    </source>
</evidence>